<evidence type="ECO:0000313" key="2">
    <source>
        <dbReference type="Proteomes" id="UP000294894"/>
    </source>
</evidence>
<keyword evidence="2" id="KW-1185">Reference proteome</keyword>
<proteinExistence type="predicted"/>
<dbReference type="OrthoDB" id="4170613at2"/>
<dbReference type="Proteomes" id="UP000294894">
    <property type="component" value="Chromosome"/>
</dbReference>
<protein>
    <submittedName>
        <fullName evidence="1">Uncharacterized protein</fullName>
    </submittedName>
</protein>
<organism evidence="1 2">
    <name type="scientific">Nocardioides euryhalodurans</name>
    <dbReference type="NCBI Taxonomy" id="2518370"/>
    <lineage>
        <taxon>Bacteria</taxon>
        <taxon>Bacillati</taxon>
        <taxon>Actinomycetota</taxon>
        <taxon>Actinomycetes</taxon>
        <taxon>Propionibacteriales</taxon>
        <taxon>Nocardioidaceae</taxon>
        <taxon>Nocardioides</taxon>
    </lineage>
</organism>
<dbReference type="EMBL" id="CP038267">
    <property type="protein sequence ID" value="QBR91028.1"/>
    <property type="molecule type" value="Genomic_DNA"/>
</dbReference>
<accession>A0A4P7GGP2</accession>
<evidence type="ECO:0000313" key="1">
    <source>
        <dbReference type="EMBL" id="QBR91028.1"/>
    </source>
</evidence>
<gene>
    <name evidence="1" type="ORF">EXE57_01150</name>
</gene>
<dbReference type="KEGG" id="noy:EXE57_01150"/>
<reference evidence="1 2" key="1">
    <citation type="submission" date="2019-03" db="EMBL/GenBank/DDBJ databases">
        <title>Three New Species of Nocardioides, Nocardioides euryhalodurans sp. nov., Nocardioides seonyuensis sp. nov. and Nocardioides eburneoflavus sp. nov., Iolated from Soil.</title>
        <authorList>
            <person name="Roh S.G."/>
            <person name="Lee C."/>
            <person name="Kim M.-K."/>
            <person name="Kim S.B."/>
        </authorList>
    </citation>
    <scope>NUCLEOTIDE SEQUENCE [LARGE SCALE GENOMIC DNA]</scope>
    <source>
        <strain evidence="1 2">MMS17-SY117</strain>
    </source>
</reference>
<dbReference type="AlphaFoldDB" id="A0A4P7GGP2"/>
<sequence length="183" mass="20283">MRVTFTRVDDHRYTVAIDREHGAPLVSRFAPGFDDLMPHDLAHYLVEEHFGIELGVWGQLAAGGGGIFAPAPEDNTLRHRRRAQRVASMGHADMVRSERLVALTVATWERSVGRVKQQTTAAPVAADPDALRGAVRRLDEVAGRWRTLPHGGSLAFDWPGRLTLDVSKTHRGRAGERAGRRVR</sequence>
<name>A0A4P7GGP2_9ACTN</name>
<dbReference type="RefSeq" id="WP_135073218.1">
    <property type="nucleotide sequence ID" value="NZ_CP038267.1"/>
</dbReference>